<protein>
    <recommendedName>
        <fullName evidence="3">Terminase</fullName>
    </recommendedName>
</protein>
<dbReference type="Pfam" id="PF05119">
    <property type="entry name" value="Terminase_4"/>
    <property type="match status" value="1"/>
</dbReference>
<keyword evidence="2" id="KW-1185">Reference proteome</keyword>
<dbReference type="Proteomes" id="UP000248863">
    <property type="component" value="Unassembled WGS sequence"/>
</dbReference>
<accession>A0A327KQ43</accession>
<evidence type="ECO:0000313" key="2">
    <source>
        <dbReference type="Proteomes" id="UP000248863"/>
    </source>
</evidence>
<dbReference type="InterPro" id="IPR006448">
    <property type="entry name" value="Phage_term_ssu_P27"/>
</dbReference>
<proteinExistence type="predicted"/>
<dbReference type="EMBL" id="NPEU01000039">
    <property type="protein sequence ID" value="RAI40531.1"/>
    <property type="molecule type" value="Genomic_DNA"/>
</dbReference>
<reference evidence="1 2" key="1">
    <citation type="submission" date="2017-07" db="EMBL/GenBank/DDBJ databases">
        <title>Draft Genome Sequences of Select Purple Nonsulfur Bacteria.</title>
        <authorList>
            <person name="Lasarre B."/>
            <person name="Mckinlay J.B."/>
        </authorList>
    </citation>
    <scope>NUCLEOTIDE SEQUENCE [LARGE SCALE GENOMIC DNA]</scope>
    <source>
        <strain evidence="1 2">DSM 11907</strain>
    </source>
</reference>
<evidence type="ECO:0000313" key="1">
    <source>
        <dbReference type="EMBL" id="RAI40531.1"/>
    </source>
</evidence>
<dbReference type="AlphaFoldDB" id="A0A327KQ43"/>
<organism evidence="1 2">
    <name type="scientific">Rhodoplanes elegans</name>
    <dbReference type="NCBI Taxonomy" id="29408"/>
    <lineage>
        <taxon>Bacteria</taxon>
        <taxon>Pseudomonadati</taxon>
        <taxon>Pseudomonadota</taxon>
        <taxon>Alphaproteobacteria</taxon>
        <taxon>Hyphomicrobiales</taxon>
        <taxon>Nitrobacteraceae</taxon>
        <taxon>Rhodoplanes</taxon>
    </lineage>
</organism>
<name>A0A327KQ43_9BRAD</name>
<dbReference type="RefSeq" id="WP_111356218.1">
    <property type="nucleotide sequence ID" value="NZ_NHSK01000077.1"/>
</dbReference>
<comment type="caution">
    <text evidence="1">The sequence shown here is derived from an EMBL/GenBank/DDBJ whole genome shotgun (WGS) entry which is preliminary data.</text>
</comment>
<evidence type="ECO:0008006" key="3">
    <source>
        <dbReference type="Google" id="ProtNLM"/>
    </source>
</evidence>
<gene>
    <name evidence="1" type="ORF">CH338_05965</name>
</gene>
<sequence length="122" mass="12850">MTKQTTKVTVPPPPAHLDKAAAALWKKLATSLARRGVLSDSTGPLLAAYCSDAALVAVYGAALKREGAIVTTDGVSKPHPLARPYAQATARMLSFARRLRLLDQPQAPPGPKSAYDALGLFD</sequence>